<name>A0A443RMZ9_9ACAR</name>
<dbReference type="VEuPathDB" id="VectorBase:LDEU013998"/>
<dbReference type="Pfam" id="PF10551">
    <property type="entry name" value="MULE"/>
    <property type="match status" value="1"/>
</dbReference>
<organism evidence="2 3">
    <name type="scientific">Leptotrombidium deliense</name>
    <dbReference type="NCBI Taxonomy" id="299467"/>
    <lineage>
        <taxon>Eukaryota</taxon>
        <taxon>Metazoa</taxon>
        <taxon>Ecdysozoa</taxon>
        <taxon>Arthropoda</taxon>
        <taxon>Chelicerata</taxon>
        <taxon>Arachnida</taxon>
        <taxon>Acari</taxon>
        <taxon>Acariformes</taxon>
        <taxon>Trombidiformes</taxon>
        <taxon>Prostigmata</taxon>
        <taxon>Anystina</taxon>
        <taxon>Parasitengona</taxon>
        <taxon>Trombiculoidea</taxon>
        <taxon>Trombiculidae</taxon>
        <taxon>Leptotrombidium</taxon>
    </lineage>
</organism>
<accession>A0A443RMZ9</accession>
<dbReference type="STRING" id="299467.A0A443RMZ9"/>
<feature type="domain" description="MULE transposase" evidence="1">
    <location>
        <begin position="21"/>
        <end position="87"/>
    </location>
</feature>
<evidence type="ECO:0000259" key="1">
    <source>
        <dbReference type="Pfam" id="PF10551"/>
    </source>
</evidence>
<evidence type="ECO:0000313" key="2">
    <source>
        <dbReference type="EMBL" id="RWS16627.1"/>
    </source>
</evidence>
<feature type="non-terminal residue" evidence="2">
    <location>
        <position position="114"/>
    </location>
</feature>
<protein>
    <recommendedName>
        <fullName evidence="1">MULE transposase domain-containing protein</fullName>
    </recommendedName>
</protein>
<keyword evidence="3" id="KW-1185">Reference proteome</keyword>
<dbReference type="AlphaFoldDB" id="A0A443RMZ9"/>
<dbReference type="OrthoDB" id="6500349at2759"/>
<proteinExistence type="predicted"/>
<sequence>MKRTIQRTRQQSHNAPKNGLEVVPAIYALLTDQTQQTYSRLLSALKEKEPALNPATVLTDFEIAAQNAFNSIFPNCMVRGCFFHFCQAVYRKIKFLRCMLYMKIRVIWIILWKT</sequence>
<reference evidence="2 3" key="1">
    <citation type="journal article" date="2018" name="Gigascience">
        <title>Genomes of trombidid mites reveal novel predicted allergens and laterally-transferred genes associated with secondary metabolism.</title>
        <authorList>
            <person name="Dong X."/>
            <person name="Chaisiri K."/>
            <person name="Xia D."/>
            <person name="Armstrong S.D."/>
            <person name="Fang Y."/>
            <person name="Donnelly M.J."/>
            <person name="Kadowaki T."/>
            <person name="McGarry J.W."/>
            <person name="Darby A.C."/>
            <person name="Makepeace B.L."/>
        </authorList>
    </citation>
    <scope>NUCLEOTIDE SEQUENCE [LARGE SCALE GENOMIC DNA]</scope>
    <source>
        <strain evidence="2">UoL-UT</strain>
    </source>
</reference>
<dbReference type="EMBL" id="NCKV01047192">
    <property type="protein sequence ID" value="RWS16627.1"/>
    <property type="molecule type" value="Genomic_DNA"/>
</dbReference>
<dbReference type="Proteomes" id="UP000288716">
    <property type="component" value="Unassembled WGS sequence"/>
</dbReference>
<gene>
    <name evidence="2" type="ORF">B4U80_05757</name>
</gene>
<dbReference type="InterPro" id="IPR018289">
    <property type="entry name" value="MULE_transposase_dom"/>
</dbReference>
<evidence type="ECO:0000313" key="3">
    <source>
        <dbReference type="Proteomes" id="UP000288716"/>
    </source>
</evidence>
<comment type="caution">
    <text evidence="2">The sequence shown here is derived from an EMBL/GenBank/DDBJ whole genome shotgun (WGS) entry which is preliminary data.</text>
</comment>